<dbReference type="InterPro" id="IPR011009">
    <property type="entry name" value="Kinase-like_dom_sf"/>
</dbReference>
<keyword evidence="11" id="KW-1185">Reference proteome</keyword>
<evidence type="ECO:0000313" key="10">
    <source>
        <dbReference type="EMBL" id="CAI1695623.1"/>
    </source>
</evidence>
<protein>
    <recommendedName>
        <fullName evidence="9">Protein kinase domain-containing protein</fullName>
    </recommendedName>
</protein>
<evidence type="ECO:0000256" key="3">
    <source>
        <dbReference type="ARBA" id="ARBA00022679"/>
    </source>
</evidence>
<dbReference type="InterPro" id="IPR000719">
    <property type="entry name" value="Prot_kinase_dom"/>
</dbReference>
<dbReference type="SMART" id="SM00220">
    <property type="entry name" value="S_TKc"/>
    <property type="match status" value="1"/>
</dbReference>
<reference evidence="10" key="1">
    <citation type="submission" date="2022-08" db="EMBL/GenBank/DDBJ databases">
        <authorList>
            <person name="Byrne P K."/>
        </authorList>
    </citation>
    <scope>NUCLEOTIDE SEQUENCE</scope>
    <source>
        <strain evidence="10">UCD650</strain>
    </source>
</reference>
<dbReference type="SUPFAM" id="SSF56112">
    <property type="entry name" value="Protein kinase-like (PK-like)"/>
    <property type="match status" value="1"/>
</dbReference>
<evidence type="ECO:0000256" key="5">
    <source>
        <dbReference type="ARBA" id="ARBA00022777"/>
    </source>
</evidence>
<feature type="compositionally biased region" description="Low complexity" evidence="8">
    <location>
        <begin position="104"/>
        <end position="118"/>
    </location>
</feature>
<dbReference type="InterPro" id="IPR008271">
    <property type="entry name" value="Ser/Thr_kinase_AS"/>
</dbReference>
<dbReference type="InterPro" id="IPR050538">
    <property type="entry name" value="MAP_kinase_kinase_kinase"/>
</dbReference>
<dbReference type="Gene3D" id="1.10.510.10">
    <property type="entry name" value="Transferase(Phosphotransferase) domain 1"/>
    <property type="match status" value="1"/>
</dbReference>
<evidence type="ECO:0000256" key="8">
    <source>
        <dbReference type="SAM" id="MobiDB-lite"/>
    </source>
</evidence>
<dbReference type="PROSITE" id="PS00107">
    <property type="entry name" value="PROTEIN_KINASE_ATP"/>
    <property type="match status" value="1"/>
</dbReference>
<feature type="region of interest" description="Disordered" evidence="8">
    <location>
        <begin position="193"/>
        <end position="243"/>
    </location>
</feature>
<keyword evidence="4 7" id="KW-0547">Nucleotide-binding</keyword>
<feature type="region of interest" description="Disordered" evidence="8">
    <location>
        <begin position="1"/>
        <end position="70"/>
    </location>
</feature>
<organism evidence="10 11">
    <name type="scientific">Saccharomyces eubayanus</name>
    <name type="common">Yeast</name>
    <dbReference type="NCBI Taxonomy" id="1080349"/>
    <lineage>
        <taxon>Eukaryota</taxon>
        <taxon>Fungi</taxon>
        <taxon>Dikarya</taxon>
        <taxon>Ascomycota</taxon>
        <taxon>Saccharomycotina</taxon>
        <taxon>Saccharomycetes</taxon>
        <taxon>Saccharomycetales</taxon>
        <taxon>Saccharomycetaceae</taxon>
        <taxon>Saccharomyces</taxon>
    </lineage>
</organism>
<dbReference type="InterPro" id="IPR017240">
    <property type="entry name" value="MAPKKK_Ssk2/Ssk22"/>
</dbReference>
<evidence type="ECO:0000313" key="11">
    <source>
        <dbReference type="Proteomes" id="UP001152964"/>
    </source>
</evidence>
<keyword evidence="2" id="KW-0723">Serine/threonine-protein kinase</keyword>
<dbReference type="PANTHER" id="PTHR48016:SF32">
    <property type="entry name" value="MITOGEN-ACTIVATED PROTEIN KINASE KINASE KINASE 4"/>
    <property type="match status" value="1"/>
</dbReference>
<keyword evidence="3" id="KW-0808">Transferase</keyword>
<proteinExistence type="inferred from homology"/>
<feature type="region of interest" description="Disordered" evidence="8">
    <location>
        <begin position="103"/>
        <end position="170"/>
    </location>
</feature>
<evidence type="ECO:0000256" key="6">
    <source>
        <dbReference type="ARBA" id="ARBA00022840"/>
    </source>
</evidence>
<feature type="compositionally biased region" description="Basic and acidic residues" evidence="8">
    <location>
        <begin position="1448"/>
        <end position="1459"/>
    </location>
</feature>
<dbReference type="Proteomes" id="UP001152964">
    <property type="component" value="Chromosome 14"/>
</dbReference>
<gene>
    <name evidence="10" type="primary">U6500N03430</name>
    <name evidence="10" type="ORF">SEUBUCD650_0N03430</name>
</gene>
<dbReference type="PROSITE" id="PS00108">
    <property type="entry name" value="PROTEIN_KINASE_ST"/>
    <property type="match status" value="1"/>
</dbReference>
<feature type="compositionally biased region" description="Basic and acidic residues" evidence="8">
    <location>
        <begin position="144"/>
        <end position="157"/>
    </location>
</feature>
<evidence type="ECO:0000256" key="1">
    <source>
        <dbReference type="ARBA" id="ARBA00006529"/>
    </source>
</evidence>
<dbReference type="PANTHER" id="PTHR48016">
    <property type="entry name" value="MAP KINASE KINASE KINASE SSK2-RELATED-RELATED"/>
    <property type="match status" value="1"/>
</dbReference>
<accession>A0ABN8VM38</accession>
<dbReference type="PIRSF" id="PIRSF037579">
    <property type="entry name" value="MAPKKK_SSK22"/>
    <property type="match status" value="1"/>
</dbReference>
<feature type="compositionally biased region" description="Polar residues" evidence="8">
    <location>
        <begin position="40"/>
        <end position="67"/>
    </location>
</feature>
<evidence type="ECO:0000256" key="7">
    <source>
        <dbReference type="PROSITE-ProRule" id="PRU10141"/>
    </source>
</evidence>
<keyword evidence="6 7" id="KW-0067">ATP-binding</keyword>
<dbReference type="CDD" id="cd06626">
    <property type="entry name" value="STKc_MEKK4"/>
    <property type="match status" value="1"/>
</dbReference>
<dbReference type="PROSITE" id="PS50011">
    <property type="entry name" value="PROTEIN_KINASE_DOM"/>
    <property type="match status" value="1"/>
</dbReference>
<evidence type="ECO:0000256" key="4">
    <source>
        <dbReference type="ARBA" id="ARBA00022741"/>
    </source>
</evidence>
<dbReference type="InterPro" id="IPR017441">
    <property type="entry name" value="Protein_kinase_ATP_BS"/>
</dbReference>
<feature type="compositionally biased region" description="Polar residues" evidence="8">
    <location>
        <begin position="127"/>
        <end position="140"/>
    </location>
</feature>
<feature type="region of interest" description="Disordered" evidence="8">
    <location>
        <begin position="1437"/>
        <end position="1467"/>
    </location>
</feature>
<name>A0ABN8VM38_SACEU</name>
<dbReference type="Pfam" id="PF00069">
    <property type="entry name" value="Pkinase"/>
    <property type="match status" value="1"/>
</dbReference>
<evidence type="ECO:0000256" key="2">
    <source>
        <dbReference type="ARBA" id="ARBA00022527"/>
    </source>
</evidence>
<comment type="similarity">
    <text evidence="1">Belongs to the protein kinase superfamily. STE Ser/Thr protein kinase family. MAP kinase kinase kinase subfamily.</text>
</comment>
<dbReference type="EMBL" id="OX291504">
    <property type="protein sequence ID" value="CAI1695623.1"/>
    <property type="molecule type" value="Genomic_DNA"/>
</dbReference>
<feature type="binding site" evidence="7">
    <location>
        <position position="1306"/>
    </location>
    <ligand>
        <name>ATP</name>
        <dbReference type="ChEBI" id="CHEBI:30616"/>
    </ligand>
</feature>
<sequence>MSHSDYFNYKPYGESTEKSGSSKKRQSSSSSSSRIRSESLGRNTNTTQARVASSPISPGLHSTQYFRSPNAVYSPGESPLNTVQLFNRLPGIQQGQFFHQNAISGSSSSSARSSRRPSNIGLPLPKNPQQSLPKLSTQSIPAHKKFDPSKTETDNFKKPLPMNSSQDPLLTTPTLVISPELASLNTTNTSIMSTPQNLTNQSSSKHIATRSQTNASASTSTLQDLVTTNSSQRSVAHHGGSTSSLRTYKKQYVLNEQLYLRKMRNRANDDYYTRGIVASSNFDDDEENHSNKGEDELELEMNDLLKIEGDDKDNDFNFGYNFITSNTKNNENVVAMSLNYLKGKLDWLRNGSDDKEREIPDDEWNYMLGTDEWNYMLGTEDLLSRLLQNPMVNNRFEWQTMLSKVLKGDIVRNEKTKIANQGKGPGFNTQYSDDIWIELKAWMNGRTVEDQSKSLSIFRNSTDSVFQEIMDFRLDDNMSAEKAGETIKSLVDKYYRVLNLWPNVKRMHNEKPITKTEAFRNRIDTLNSWLNFKFNFDTNIAYLKKWIVGYKDLESTAELNTNNDLNSLDDPAIFAANCKRFAEQIIKEKDIELIFQKKIFFPLAPWILKAKFFFLKYQKMWNELNLSYLEQDLEFLLMFPMCLVKDIILIRLSYARKIQNPTLMMIDQMMDDFSTYIKLAVQMKFTVASYCKDWFLNVKIDPEFDHTVVEALQYFFYILELRILNSGKNSFKTSKEPDLLLKYWEMFRNVGYYIDDAGELIATEFTKLTLRLVHRLHAYLLRQQNTPPKLDDEAGAEKWLIQIFEILGSMKRKLNRFTNILTKAFQNFVRYKIEDHNYLLRQLKETGHFLIYSGGYLEQNGTYLIGSPELLGCKDDDILRIIKNSDIGCDLVPKLEINNSLTIYNALDGKWNSNSSLGSDISSDGTPFYYVKNELTSQPRSYNGNRVNREPDFENSKSTEEELYELETRLNSLGYVLVLTPQEPLLWEGEMYNLSDNKVIKAEDLNLKVISNSIDLMCQGSSYALEYQCDRFQQIASNSVSFLEKKSSSETVKNNLQRINKAYFRCTYSVLKNYPKIMTTFKRVSPVNDLLNNIFLFGRDFGLNFLRINVANNEKRSIIILLMMRLSIGWLKFLAEDCDPTDQRVFRWCVTSMEFAMHMVSGWNVLALDDCQFSSLKQKISECMSLLISHFDIIGARSMEVEKINQQARSNLDLEDVFDDDMMLQVNSEFRVQSIIELEEKIKKNPHQTGKVIDDSDKGNKYLVSLASSISNVSMRWQKRNFVGGGTFGRVFSAVDLDNGEILAVKEINIQDSKAMQKIFPLIKEEMSVLEILNHPNIVSYYGVEVHRDKVNIFMEYCEGGSLAALLEHGRIEDEMVTQVYTLQLLEGLAYLHESGIVHRDVKPENILLDFNGVIKYVDFGAAKKIANNGTRLASMNRTEDADGEHEEDAHASDSKAAKNNENGLQDMMGTPMYMAPESITGSTSKGKFGADDVWSLGCVVLEMITGRRPWSNLDNEWAIMYHVAAGHTPQFPNKDEVSSAGRKFLERCLIQNPSKRASAVELLMDSWIVQIREIAFGDDSSSTDTEERE</sequence>
<keyword evidence="5" id="KW-0418">Kinase</keyword>
<evidence type="ECO:0000259" key="9">
    <source>
        <dbReference type="PROSITE" id="PS50011"/>
    </source>
</evidence>
<feature type="domain" description="Protein kinase" evidence="9">
    <location>
        <begin position="1277"/>
        <end position="1569"/>
    </location>
</feature>